<dbReference type="InterPro" id="IPR003593">
    <property type="entry name" value="AAA+_ATPase"/>
</dbReference>
<dbReference type="SMART" id="SM00382">
    <property type="entry name" value="AAA"/>
    <property type="match status" value="2"/>
</dbReference>
<dbReference type="GO" id="GO:0060255">
    <property type="term" value="P:regulation of macromolecule metabolic process"/>
    <property type="evidence" value="ECO:0007669"/>
    <property type="project" value="UniProtKB-ARBA"/>
</dbReference>
<evidence type="ECO:0000259" key="6">
    <source>
        <dbReference type="PROSITE" id="PS51379"/>
    </source>
</evidence>
<evidence type="ECO:0000256" key="2">
    <source>
        <dbReference type="ARBA" id="ARBA00022840"/>
    </source>
</evidence>
<dbReference type="GO" id="GO:0005524">
    <property type="term" value="F:ATP binding"/>
    <property type="evidence" value="ECO:0007669"/>
    <property type="project" value="UniProtKB-KW"/>
</dbReference>
<evidence type="ECO:0000259" key="5">
    <source>
        <dbReference type="PROSITE" id="PS50893"/>
    </source>
</evidence>
<dbReference type="SUPFAM" id="SSF54862">
    <property type="entry name" value="4Fe-4S ferredoxins"/>
    <property type="match status" value="1"/>
</dbReference>
<dbReference type="InterPro" id="IPR017900">
    <property type="entry name" value="4Fe4S_Fe_S_CS"/>
</dbReference>
<dbReference type="NCBIfam" id="NF009945">
    <property type="entry name" value="PRK13409.1"/>
    <property type="match status" value="1"/>
</dbReference>
<keyword evidence="1" id="KW-0547">Nucleotide-binding</keyword>
<dbReference type="PRINTS" id="PR01868">
    <property type="entry name" value="ABCEFAMILY"/>
</dbReference>
<dbReference type="InterPro" id="IPR013283">
    <property type="entry name" value="RLI1"/>
</dbReference>
<dbReference type="FunFam" id="3.40.50.300:FF:000144">
    <property type="entry name" value="ATP-binding cassette sub-family E member 1"/>
    <property type="match status" value="1"/>
</dbReference>
<dbReference type="PANTHER" id="PTHR19248">
    <property type="entry name" value="ATP-BINDING TRANSPORT PROTEIN-RELATED"/>
    <property type="match status" value="1"/>
</dbReference>
<gene>
    <name evidence="7" type="primary">Abce1</name>
    <name evidence="7" type="ORF">GWK47_027369</name>
</gene>
<feature type="compositionally biased region" description="Basic and acidic residues" evidence="4">
    <location>
        <begin position="609"/>
        <end position="624"/>
    </location>
</feature>
<feature type="region of interest" description="Disordered" evidence="4">
    <location>
        <begin position="609"/>
        <end position="643"/>
    </location>
</feature>
<keyword evidence="2 7" id="KW-0067">ATP-binding</keyword>
<dbReference type="CDD" id="cd03236">
    <property type="entry name" value="ABC_RNaseL_inhibitor_domain1"/>
    <property type="match status" value="1"/>
</dbReference>
<dbReference type="GO" id="GO:0005737">
    <property type="term" value="C:cytoplasm"/>
    <property type="evidence" value="ECO:0007669"/>
    <property type="project" value="UniProtKB-ARBA"/>
</dbReference>
<dbReference type="EMBL" id="JACEEZ010026245">
    <property type="protein sequence ID" value="KAG0693829.1"/>
    <property type="molecule type" value="Genomic_DNA"/>
</dbReference>
<proteinExistence type="inferred from homology"/>
<dbReference type="InterPro" id="IPR017896">
    <property type="entry name" value="4Fe4S_Fe-S-bd"/>
</dbReference>
<dbReference type="Pfam" id="PF04068">
    <property type="entry name" value="Fer4_RLI"/>
    <property type="match status" value="1"/>
</dbReference>
<sequence length="643" mass="72597">MGFTGRPTAAWRGGITLEQCWSPSPSTMAPRKKQDDGEKQTRIAIVNTEKCKPKRCRQECKKSCPVVRMGKLCIEVTTNDKMASISEELCIGCGICVKKCPFEAIMIINLPSNLEKETVHRYNKNSFKLHRLPVPRRGEVLGLVGTNGIGKSTALKILAGKLKPNLGQFSDPPDWTNILTYFRGNELQNYFTRILEDALKAIIKPQYVDQIPKAVKGAVQDLLHKKDDMGRMDEILEALDLRAVLNRNIEDLSGGELQRFAIAMVCIQDANIYMYDEPSSYLDVKQRLNASRAIRSMVRSDNYVVVVEHDLAVLDYLSDFICCLYGQPGAYGVVTVPFSVREGINVFLDGFVPTENLRFREESLTFKVSDQLSEEEIKRMCRFKYPHMTKKMGEFQLTVEAGNFTDSEIMVLLGENGTGKTTFIRMLAGRLDPDHGKSDLPELHISYKPQKISPKSQSTVRQLLHDKIRDAYIHPQFVTDVMKPMKIEELIEQEVQHLSGGELQRVALTLCLGNPAEVYLVDEPSAYLDSEQRLAAAKVIKRYIMHAKKTAFVVEHDFIMATYLADRVIVFEGIPSITTTANAPQTLVSGMNKFLEMLGITFRRDPNNFRPRINKDSSQKDAEQKSSGNYFFLDVDGKNDGKH</sequence>
<dbReference type="Pfam" id="PF00037">
    <property type="entry name" value="Fer4"/>
    <property type="match status" value="1"/>
</dbReference>
<feature type="domain" description="ABC transporter" evidence="5">
    <location>
        <begin position="372"/>
        <end position="598"/>
    </location>
</feature>
<dbReference type="InterPro" id="IPR003439">
    <property type="entry name" value="ABC_transporter-like_ATP-bd"/>
</dbReference>
<comment type="caution">
    <text evidence="7">The sequence shown here is derived from an EMBL/GenBank/DDBJ whole genome shotgun (WGS) entry which is preliminary data.</text>
</comment>
<dbReference type="PROSITE" id="PS00198">
    <property type="entry name" value="4FE4S_FER_1"/>
    <property type="match status" value="1"/>
</dbReference>
<comment type="similarity">
    <text evidence="3">Belongs to the ABC transporter superfamily. ABCE family.</text>
</comment>
<dbReference type="Gene3D" id="3.40.50.300">
    <property type="entry name" value="P-loop containing nucleotide triphosphate hydrolases"/>
    <property type="match status" value="2"/>
</dbReference>
<dbReference type="GO" id="GO:0016887">
    <property type="term" value="F:ATP hydrolysis activity"/>
    <property type="evidence" value="ECO:0007669"/>
    <property type="project" value="InterPro"/>
</dbReference>
<reference evidence="7" key="1">
    <citation type="submission" date="2020-07" db="EMBL/GenBank/DDBJ databases">
        <title>The High-quality genome of the commercially important snow crab, Chionoecetes opilio.</title>
        <authorList>
            <person name="Jeong J.-H."/>
            <person name="Ryu S."/>
        </authorList>
    </citation>
    <scope>NUCLEOTIDE SEQUENCE</scope>
    <source>
        <strain evidence="7">MADBK_172401_WGS</strain>
        <tissue evidence="7">Digestive gland</tissue>
    </source>
</reference>
<dbReference type="Pfam" id="PF00005">
    <property type="entry name" value="ABC_tran"/>
    <property type="match status" value="2"/>
</dbReference>
<accession>A0A8J8W9G9</accession>
<dbReference type="FunFam" id="3.40.50.300:FF:000152">
    <property type="entry name" value="ATP-binding cassette, sub-family E, member 1"/>
    <property type="match status" value="1"/>
</dbReference>
<feature type="domain" description="4Fe-4S ferredoxin-type" evidence="6">
    <location>
        <begin position="81"/>
        <end position="110"/>
    </location>
</feature>
<organism evidence="7 8">
    <name type="scientific">Chionoecetes opilio</name>
    <name type="common">Atlantic snow crab</name>
    <name type="synonym">Cancer opilio</name>
    <dbReference type="NCBI Taxonomy" id="41210"/>
    <lineage>
        <taxon>Eukaryota</taxon>
        <taxon>Metazoa</taxon>
        <taxon>Ecdysozoa</taxon>
        <taxon>Arthropoda</taxon>
        <taxon>Crustacea</taxon>
        <taxon>Multicrustacea</taxon>
        <taxon>Malacostraca</taxon>
        <taxon>Eumalacostraca</taxon>
        <taxon>Eucarida</taxon>
        <taxon>Decapoda</taxon>
        <taxon>Pleocyemata</taxon>
        <taxon>Brachyura</taxon>
        <taxon>Eubrachyura</taxon>
        <taxon>Majoidea</taxon>
        <taxon>Majidae</taxon>
        <taxon>Chionoecetes</taxon>
    </lineage>
</organism>
<evidence type="ECO:0000256" key="3">
    <source>
        <dbReference type="ARBA" id="ARBA00061689"/>
    </source>
</evidence>
<evidence type="ECO:0000256" key="4">
    <source>
        <dbReference type="SAM" id="MobiDB-lite"/>
    </source>
</evidence>
<evidence type="ECO:0000313" key="8">
    <source>
        <dbReference type="Proteomes" id="UP000770661"/>
    </source>
</evidence>
<dbReference type="GO" id="GO:0006412">
    <property type="term" value="P:translation"/>
    <property type="evidence" value="ECO:0007669"/>
    <property type="project" value="UniProtKB-ARBA"/>
</dbReference>
<dbReference type="Proteomes" id="UP000770661">
    <property type="component" value="Unassembled WGS sequence"/>
</dbReference>
<evidence type="ECO:0000313" key="7">
    <source>
        <dbReference type="EMBL" id="KAG0693829.1"/>
    </source>
</evidence>
<dbReference type="OrthoDB" id="6593433at2759"/>
<keyword evidence="8" id="KW-1185">Reference proteome</keyword>
<dbReference type="AlphaFoldDB" id="A0A8J8W9G9"/>
<evidence type="ECO:0000256" key="1">
    <source>
        <dbReference type="ARBA" id="ARBA00022741"/>
    </source>
</evidence>
<feature type="domain" description="ABC transporter" evidence="5">
    <location>
        <begin position="114"/>
        <end position="350"/>
    </location>
</feature>
<dbReference type="InterPro" id="IPR034348">
    <property type="entry name" value="RLI_dom_1"/>
</dbReference>
<dbReference type="PROSITE" id="PS50893">
    <property type="entry name" value="ABC_TRANSPORTER_2"/>
    <property type="match status" value="2"/>
</dbReference>
<dbReference type="InterPro" id="IPR007209">
    <property type="entry name" value="RNaseL-inhib-like_metal-bd_dom"/>
</dbReference>
<dbReference type="InterPro" id="IPR027417">
    <property type="entry name" value="P-loop_NTPase"/>
</dbReference>
<dbReference type="PROSITE" id="PS51379">
    <property type="entry name" value="4FE4S_FER_2"/>
    <property type="match status" value="1"/>
</dbReference>
<name>A0A8J8W9G9_CHIOP</name>
<protein>
    <submittedName>
        <fullName evidence="7">ATP-binding cassette sub-family E member 1</fullName>
    </submittedName>
</protein>
<dbReference type="SUPFAM" id="SSF52540">
    <property type="entry name" value="P-loop containing nucleoside triphosphate hydrolases"/>
    <property type="match status" value="2"/>
</dbReference>